<keyword evidence="2" id="KW-1185">Reference proteome</keyword>
<sequence length="170" mass="19680">MVIWACTSCETFKGCFFHSVHPNLLEMTSAYQYCEEKYRTREVPFSCSSRELMGLEDVFFLGGDNQEEYALVDWLGQVCSIINDPWIDVPTKCSTYINRVQNTIDARNLLKPDGKWYIYLLHVPTLQSCFGTSLICPRLITRNKTFSYSNQWRVIHASCFCIQGLHQCSC</sequence>
<protein>
    <submittedName>
        <fullName evidence="1">Uncharacterized protein</fullName>
    </submittedName>
</protein>
<accession>A0A835PV15</accession>
<gene>
    <name evidence="1" type="ORF">HPP92_021132</name>
</gene>
<proteinExistence type="predicted"/>
<comment type="caution">
    <text evidence="1">The sequence shown here is derived from an EMBL/GenBank/DDBJ whole genome shotgun (WGS) entry which is preliminary data.</text>
</comment>
<dbReference type="Proteomes" id="UP000636800">
    <property type="component" value="Chromosome 11"/>
</dbReference>
<evidence type="ECO:0000313" key="1">
    <source>
        <dbReference type="EMBL" id="KAG0460835.1"/>
    </source>
</evidence>
<evidence type="ECO:0000313" key="2">
    <source>
        <dbReference type="Proteomes" id="UP000636800"/>
    </source>
</evidence>
<reference evidence="1 2" key="1">
    <citation type="journal article" date="2020" name="Nat. Food">
        <title>A phased Vanilla planifolia genome enables genetic improvement of flavour and production.</title>
        <authorList>
            <person name="Hasing T."/>
            <person name="Tang H."/>
            <person name="Brym M."/>
            <person name="Khazi F."/>
            <person name="Huang T."/>
            <person name="Chambers A.H."/>
        </authorList>
    </citation>
    <scope>NUCLEOTIDE SEQUENCE [LARGE SCALE GENOMIC DNA]</scope>
    <source>
        <tissue evidence="1">Leaf</tissue>
    </source>
</reference>
<dbReference type="EMBL" id="JADCNL010000011">
    <property type="protein sequence ID" value="KAG0460835.1"/>
    <property type="molecule type" value="Genomic_DNA"/>
</dbReference>
<dbReference type="OrthoDB" id="60033at2759"/>
<dbReference type="AlphaFoldDB" id="A0A835PV15"/>
<name>A0A835PV15_VANPL</name>
<organism evidence="1 2">
    <name type="scientific">Vanilla planifolia</name>
    <name type="common">Vanilla</name>
    <dbReference type="NCBI Taxonomy" id="51239"/>
    <lineage>
        <taxon>Eukaryota</taxon>
        <taxon>Viridiplantae</taxon>
        <taxon>Streptophyta</taxon>
        <taxon>Embryophyta</taxon>
        <taxon>Tracheophyta</taxon>
        <taxon>Spermatophyta</taxon>
        <taxon>Magnoliopsida</taxon>
        <taxon>Liliopsida</taxon>
        <taxon>Asparagales</taxon>
        <taxon>Orchidaceae</taxon>
        <taxon>Vanilloideae</taxon>
        <taxon>Vanilleae</taxon>
        <taxon>Vanilla</taxon>
    </lineage>
</organism>